<evidence type="ECO:0000313" key="2">
    <source>
        <dbReference type="Proteomes" id="UP000176997"/>
    </source>
</evidence>
<evidence type="ECO:0000313" key="1">
    <source>
        <dbReference type="EMBL" id="OHA79820.1"/>
    </source>
</evidence>
<dbReference type="Proteomes" id="UP000176997">
    <property type="component" value="Unassembled WGS sequence"/>
</dbReference>
<dbReference type="EMBL" id="MHUS01000041">
    <property type="protein sequence ID" value="OHA79820.1"/>
    <property type="molecule type" value="Genomic_DNA"/>
</dbReference>
<protein>
    <submittedName>
        <fullName evidence="1">Uncharacterized protein</fullName>
    </submittedName>
</protein>
<sequence>MLDNDAECTFLPGETELSRSVNDTLLVLYAYDSASTIRDLEAIIEHPGEALPILKKHSQEILEAERHAALFQSYGYEKKAAIEKVAEIRRTHMFFTQGLEAAIAYCAGAFSASERALHKQKAKNNTRKACDAQSEAYTALLQLTQDHEFAVPSRTEKKFRAYQEMRVQHAQLNQAIEDIDARFMGMPLDDAALHALRRELKTSGLFKGALAKQCLGSDYYEGLQRMHELESEVGDLADNINKNKKFFETLKSSIDAAQGDAAFLEQSFSYPYDAHALSRIHAMAQLSIPGEPTARYFRETYAVLSGLHARRMEVAHTLSRTIQEDLMQRAHAVDLETISAQNMDHVKLMMHEQETLAALYEALTGNESQEMKRIIAFIEPYTHAQEEAPREPELIIQQPEPPVADVPVYVRSPCSPALSLRLEIEDVAYRAHGYPVRELARTLLNGDGPSGWQRCFAAFNRQLEKIHEYDPRDQLMMERLAHGLEEAAAHPMPGFPVEEARTAYGSLSRLL</sequence>
<dbReference type="STRING" id="1802723.A2675_00010"/>
<organism evidence="1 2">
    <name type="scientific">Candidatus Yonathbacteria bacterium RIFCSPHIGHO2_01_FULL_51_10</name>
    <dbReference type="NCBI Taxonomy" id="1802723"/>
    <lineage>
        <taxon>Bacteria</taxon>
        <taxon>Candidatus Yonathiibacteriota</taxon>
    </lineage>
</organism>
<comment type="caution">
    <text evidence="1">The sequence shown here is derived from an EMBL/GenBank/DDBJ whole genome shotgun (WGS) entry which is preliminary data.</text>
</comment>
<name>A0A1G2S3Y8_9BACT</name>
<gene>
    <name evidence="1" type="ORF">A2675_00010</name>
</gene>
<dbReference type="AlphaFoldDB" id="A0A1G2S3Y8"/>
<reference evidence="1 2" key="1">
    <citation type="journal article" date="2016" name="Nat. Commun.">
        <title>Thousands of microbial genomes shed light on interconnected biogeochemical processes in an aquifer system.</title>
        <authorList>
            <person name="Anantharaman K."/>
            <person name="Brown C.T."/>
            <person name="Hug L.A."/>
            <person name="Sharon I."/>
            <person name="Castelle C.J."/>
            <person name="Probst A.J."/>
            <person name="Thomas B.C."/>
            <person name="Singh A."/>
            <person name="Wilkins M.J."/>
            <person name="Karaoz U."/>
            <person name="Brodie E.L."/>
            <person name="Williams K.H."/>
            <person name="Hubbard S.S."/>
            <person name="Banfield J.F."/>
        </authorList>
    </citation>
    <scope>NUCLEOTIDE SEQUENCE [LARGE SCALE GENOMIC DNA]</scope>
</reference>
<accession>A0A1G2S3Y8</accession>
<proteinExistence type="predicted"/>